<proteinExistence type="inferred from homology"/>
<comment type="similarity">
    <text evidence="1">Belongs to the TolB family.</text>
</comment>
<dbReference type="InterPro" id="IPR011659">
    <property type="entry name" value="WD40"/>
</dbReference>
<accession>Q12WU8</accession>
<dbReference type="PANTHER" id="PTHR36842:SF1">
    <property type="entry name" value="PROTEIN TOLB"/>
    <property type="match status" value="1"/>
</dbReference>
<evidence type="ECO:0000313" key="3">
    <source>
        <dbReference type="Proteomes" id="UP000001979"/>
    </source>
</evidence>
<name>Q12WU8_METBU</name>
<dbReference type="OrthoDB" id="25019at2157"/>
<reference evidence="3" key="1">
    <citation type="journal article" date="2009" name="ISME J.">
        <title>The genome sequence of the psychrophilic archaeon, Methanococcoides burtonii: the role of genome evolution in cold adaptation.</title>
        <authorList>
            <person name="Allen M.A."/>
            <person name="Lauro F.M."/>
            <person name="Williams T.J."/>
            <person name="Burg D."/>
            <person name="Siddiqui K.S."/>
            <person name="De Francisci D."/>
            <person name="Chong K.W."/>
            <person name="Pilak O."/>
            <person name="Chew H.H."/>
            <person name="De Maere M.Z."/>
            <person name="Ting L."/>
            <person name="Katrib M."/>
            <person name="Ng C."/>
            <person name="Sowers K.R."/>
            <person name="Galperin M.Y."/>
            <person name="Anderson I.J."/>
            <person name="Ivanova N."/>
            <person name="Dalin E."/>
            <person name="Martinez M."/>
            <person name="Lapidus A."/>
            <person name="Hauser L."/>
            <person name="Land M."/>
            <person name="Thomas T."/>
            <person name="Cavicchioli R."/>
        </authorList>
    </citation>
    <scope>NUCLEOTIDE SEQUENCE [LARGE SCALE GENOMIC DNA]</scope>
    <source>
        <strain evidence="3">DSM 6242 / NBRC 107633 / OCM 468 / ACE-M</strain>
    </source>
</reference>
<dbReference type="Gene3D" id="2.130.10.10">
    <property type="entry name" value="YVTN repeat-like/Quinoprotein amine dehydrogenase"/>
    <property type="match status" value="1"/>
</dbReference>
<dbReference type="Pfam" id="PF07676">
    <property type="entry name" value="PD40"/>
    <property type="match status" value="2"/>
</dbReference>
<dbReference type="GeneID" id="3998441"/>
<dbReference type="Gene3D" id="2.120.10.30">
    <property type="entry name" value="TolB, C-terminal domain"/>
    <property type="match status" value="2"/>
</dbReference>
<evidence type="ECO:0000256" key="1">
    <source>
        <dbReference type="ARBA" id="ARBA00009820"/>
    </source>
</evidence>
<organism evidence="2 3">
    <name type="scientific">Methanococcoides burtonii (strain DSM 6242 / NBRC 107633 / OCM 468 / ACE-M)</name>
    <dbReference type="NCBI Taxonomy" id="259564"/>
    <lineage>
        <taxon>Archaea</taxon>
        <taxon>Methanobacteriati</taxon>
        <taxon>Methanobacteriota</taxon>
        <taxon>Stenosarchaea group</taxon>
        <taxon>Methanomicrobia</taxon>
        <taxon>Methanosarcinales</taxon>
        <taxon>Methanosarcinaceae</taxon>
        <taxon>Methanococcoides</taxon>
    </lineage>
</organism>
<evidence type="ECO:0000313" key="2">
    <source>
        <dbReference type="EMBL" id="ABE52078.1"/>
    </source>
</evidence>
<gene>
    <name evidence="2" type="ordered locus">Mbur_1155</name>
</gene>
<protein>
    <submittedName>
        <fullName evidence="2">TolB-like beta propeller protein</fullName>
    </submittedName>
</protein>
<dbReference type="RefSeq" id="WP_011499225.1">
    <property type="nucleotide sequence ID" value="NC_007955.1"/>
</dbReference>
<keyword evidence="3" id="KW-1185">Reference proteome</keyword>
<dbReference type="SUPFAM" id="SSF82171">
    <property type="entry name" value="DPP6 N-terminal domain-like"/>
    <property type="match status" value="1"/>
</dbReference>
<dbReference type="STRING" id="259564.Mbur_1155"/>
<dbReference type="InterPro" id="IPR015943">
    <property type="entry name" value="WD40/YVTN_repeat-like_dom_sf"/>
</dbReference>
<sequence>MSNISLILIILVLFVSITHVSANETIELTDGTESNGFPQWSPDGEMIVYHTLSEVGAIGNTKTWMMDIDGSNKTQLTSGKSLGPLFLISGFSPTDNPWSPDGDKLLYGSLLGVEIIGDIPVFLKTDIQIMNADGTSKNKVKGSSNAEYYGWAQNTTKIFMVDKSKKLWLLNPDGTEKVLITQGDENDSQFLWQPHGNKIVFRSDRGGYPDIWVMNYDGTGKLQLSNSEEKELDIKWSMDGTKIAYVSPSVLNTSNLSTFFNSSHSIWVMNSDGSDKKKLTGRHDRWDARPEFSPDGEKIAFDTTYKNESDPKIIVMDVDGTNETVLAKGWMPQWSPMGNKIAFTGKSGNNSVVSVIALDEKFKSEPAIPMEYVPEDIQHPEEKTPGFSAVIAMLSFFMLGKNINRRN</sequence>
<dbReference type="InterPro" id="IPR011042">
    <property type="entry name" value="6-blade_b-propeller_TolB-like"/>
</dbReference>
<dbReference type="AlphaFoldDB" id="Q12WU8"/>
<dbReference type="KEGG" id="mbu:Mbur_1155"/>
<dbReference type="Proteomes" id="UP000001979">
    <property type="component" value="Chromosome"/>
</dbReference>
<dbReference type="PANTHER" id="PTHR36842">
    <property type="entry name" value="PROTEIN TOLB HOMOLOG"/>
    <property type="match status" value="1"/>
</dbReference>
<dbReference type="HOGENOM" id="CLU_675460_0_0_2"/>
<dbReference type="EMBL" id="CP000300">
    <property type="protein sequence ID" value="ABE52078.1"/>
    <property type="molecule type" value="Genomic_DNA"/>
</dbReference>